<dbReference type="RefSeq" id="WP_136895604.1">
    <property type="nucleotide sequence ID" value="NZ_SWJE01000007.1"/>
</dbReference>
<evidence type="ECO:0000256" key="1">
    <source>
        <dbReference type="SAM" id="MobiDB-lite"/>
    </source>
</evidence>
<feature type="chain" id="PRO_5020742579" description="DUF4148 domain-containing protein" evidence="2">
    <location>
        <begin position="24"/>
        <end position="92"/>
    </location>
</feature>
<dbReference type="Proteomes" id="UP000305539">
    <property type="component" value="Unassembled WGS sequence"/>
</dbReference>
<dbReference type="AlphaFoldDB" id="A0A4V5PKK5"/>
<feature type="region of interest" description="Disordered" evidence="1">
    <location>
        <begin position="34"/>
        <end position="55"/>
    </location>
</feature>
<evidence type="ECO:0000313" key="4">
    <source>
        <dbReference type="Proteomes" id="UP000305539"/>
    </source>
</evidence>
<accession>A0A4V5PKK5</accession>
<keyword evidence="2" id="KW-0732">Signal</keyword>
<organism evidence="3 4">
    <name type="scientific">Trinickia terrae</name>
    <dbReference type="NCBI Taxonomy" id="2571161"/>
    <lineage>
        <taxon>Bacteria</taxon>
        <taxon>Pseudomonadati</taxon>
        <taxon>Pseudomonadota</taxon>
        <taxon>Betaproteobacteria</taxon>
        <taxon>Burkholderiales</taxon>
        <taxon>Burkholderiaceae</taxon>
        <taxon>Trinickia</taxon>
    </lineage>
</organism>
<dbReference type="EMBL" id="SWJE01000007">
    <property type="protein sequence ID" value="TKC88340.1"/>
    <property type="molecule type" value="Genomic_DNA"/>
</dbReference>
<reference evidence="3 4" key="1">
    <citation type="submission" date="2019-04" db="EMBL/GenBank/DDBJ databases">
        <title>Trinickia sp. 7GSK02, isolated from subtropical forest soil.</title>
        <authorList>
            <person name="Gao Z.-H."/>
            <person name="Qiu L.-H."/>
        </authorList>
    </citation>
    <scope>NUCLEOTIDE SEQUENCE [LARGE SCALE GENOMIC DNA]</scope>
    <source>
        <strain evidence="3 4">7GSK02</strain>
    </source>
</reference>
<keyword evidence="4" id="KW-1185">Reference proteome</keyword>
<sequence>MKTKLLAALLVAVSASIAAPAFASGYGPAPFYKPQDGAPAAQRGQSAQTLAVEQRNSGTDAAYGGVKGASSQSGFRAQATDNSRDSIYFGGH</sequence>
<feature type="signal peptide" evidence="2">
    <location>
        <begin position="1"/>
        <end position="23"/>
    </location>
</feature>
<feature type="compositionally biased region" description="Polar residues" evidence="1">
    <location>
        <begin position="43"/>
        <end position="55"/>
    </location>
</feature>
<evidence type="ECO:0000313" key="3">
    <source>
        <dbReference type="EMBL" id="TKC88340.1"/>
    </source>
</evidence>
<gene>
    <name evidence="3" type="ORF">FAZ69_14425</name>
</gene>
<evidence type="ECO:0000256" key="2">
    <source>
        <dbReference type="SAM" id="SignalP"/>
    </source>
</evidence>
<protein>
    <recommendedName>
        <fullName evidence="5">DUF4148 domain-containing protein</fullName>
    </recommendedName>
</protein>
<name>A0A4V5PKK5_9BURK</name>
<proteinExistence type="predicted"/>
<evidence type="ECO:0008006" key="5">
    <source>
        <dbReference type="Google" id="ProtNLM"/>
    </source>
</evidence>
<dbReference type="OrthoDB" id="9133844at2"/>
<comment type="caution">
    <text evidence="3">The sequence shown here is derived from an EMBL/GenBank/DDBJ whole genome shotgun (WGS) entry which is preliminary data.</text>
</comment>